<dbReference type="Pfam" id="PF07690">
    <property type="entry name" value="MFS_1"/>
    <property type="match status" value="1"/>
</dbReference>
<proteinExistence type="predicted"/>
<feature type="transmembrane region" description="Helical" evidence="6">
    <location>
        <begin position="118"/>
        <end position="136"/>
    </location>
</feature>
<dbReference type="PANTHER" id="PTHR23501:SF102">
    <property type="entry name" value="DRUG TRANSPORTER, PUTATIVE (AFU_ORTHOLOGUE AFUA_3G08530)-RELATED"/>
    <property type="match status" value="1"/>
</dbReference>
<dbReference type="Gene3D" id="1.20.1720.10">
    <property type="entry name" value="Multidrug resistance protein D"/>
    <property type="match status" value="1"/>
</dbReference>
<keyword evidence="4 6" id="KW-0472">Membrane</keyword>
<feature type="transmembrane region" description="Helical" evidence="6">
    <location>
        <begin position="309"/>
        <end position="325"/>
    </location>
</feature>
<feature type="region of interest" description="Disordered" evidence="5">
    <location>
        <begin position="1"/>
        <end position="26"/>
    </location>
</feature>
<feature type="domain" description="Major facilitator superfamily (MFS) profile" evidence="7">
    <location>
        <begin position="1"/>
        <end position="467"/>
    </location>
</feature>
<feature type="transmembrane region" description="Helical" evidence="6">
    <location>
        <begin position="205"/>
        <end position="222"/>
    </location>
</feature>
<dbReference type="EMBL" id="BQKY01000006">
    <property type="protein sequence ID" value="GJN90440.1"/>
    <property type="molecule type" value="Genomic_DNA"/>
</dbReference>
<comment type="subcellular location">
    <subcellularLocation>
        <location evidence="1">Membrane</location>
        <topology evidence="1">Multi-pass membrane protein</topology>
    </subcellularLocation>
</comment>
<feature type="transmembrane region" description="Helical" evidence="6">
    <location>
        <begin position="156"/>
        <end position="172"/>
    </location>
</feature>
<evidence type="ECO:0000313" key="8">
    <source>
        <dbReference type="EMBL" id="GJN90440.1"/>
    </source>
</evidence>
<gene>
    <name evidence="8" type="ORF">Rhopal_003451-T1</name>
</gene>
<keyword evidence="2 6" id="KW-0812">Transmembrane</keyword>
<dbReference type="PROSITE" id="PS50850">
    <property type="entry name" value="MFS"/>
    <property type="match status" value="1"/>
</dbReference>
<keyword evidence="9" id="KW-1185">Reference proteome</keyword>
<evidence type="ECO:0000256" key="5">
    <source>
        <dbReference type="SAM" id="MobiDB-lite"/>
    </source>
</evidence>
<feature type="transmembrane region" description="Helical" evidence="6">
    <location>
        <begin position="178"/>
        <end position="198"/>
    </location>
</feature>
<accession>A0AAV5GD12</accession>
<feature type="transmembrane region" description="Helical" evidence="6">
    <location>
        <begin position="87"/>
        <end position="106"/>
    </location>
</feature>
<reference evidence="8 9" key="1">
    <citation type="submission" date="2021-12" db="EMBL/GenBank/DDBJ databases">
        <title>High titer production of polyol ester of fatty acids by Rhodotorula paludigena BS15 towards product separation-free biomass refinery.</title>
        <authorList>
            <person name="Mano J."/>
            <person name="Ono H."/>
            <person name="Tanaka T."/>
            <person name="Naito K."/>
            <person name="Sushida H."/>
            <person name="Ike M."/>
            <person name="Tokuyasu K."/>
            <person name="Kitaoka M."/>
        </authorList>
    </citation>
    <scope>NUCLEOTIDE SEQUENCE [LARGE SCALE GENOMIC DNA]</scope>
    <source>
        <strain evidence="8 9">BS15</strain>
    </source>
</reference>
<dbReference type="PANTHER" id="PTHR23501">
    <property type="entry name" value="MAJOR FACILITATOR SUPERFAMILY"/>
    <property type="match status" value="1"/>
</dbReference>
<dbReference type="InterPro" id="IPR036259">
    <property type="entry name" value="MFS_trans_sf"/>
</dbReference>
<dbReference type="PRINTS" id="PR01036">
    <property type="entry name" value="TCRTETB"/>
</dbReference>
<feature type="compositionally biased region" description="Low complexity" evidence="5">
    <location>
        <begin position="1"/>
        <end position="19"/>
    </location>
</feature>
<sequence>MKAETASSIASTPAASEPATDVKPKAGKRGARFCRLNRTAYHAITGAAQSMAMMIGGRSVQGIGGGAILTMTEIIVCDLVPLAERGAFFGIIGAVWALASAIGPPIGGALANAGAWRWLWYLNLPLTGIAFVLVMLFLDVKAPKLTTKEKLERMDYLYVYALGYTFFLPLILRAYSNILFVASATAAILGLTWGGTAYPWSSFRVIVPLVLGFLGMVVFVVVERYVKHPTVPFAILVDRNSYVGFFTTFLHSLLVMAIVYYLPAFYQMRGDSAIEAGVKIFPLSFTIAPFAIIVGISVTITGHYVAQNIIGWAIIVLGFGLMNLIKTDSGRAVWASTTAVTGIGLGMLYAATNFPILSPIKPSQQPHAITFYGFVRSLGQVFGISIGATIFTNELTDSLPAAFAEQLGGHGGELAYAAIPVIQQIGEPLRREVQDAFTHSLRMIWIVCAALGGVGVLVSLLFKNIPLTTEMDEENWGLKDKEKKAGGAAGNEEEKVGSA</sequence>
<evidence type="ECO:0000256" key="1">
    <source>
        <dbReference type="ARBA" id="ARBA00004141"/>
    </source>
</evidence>
<dbReference type="GO" id="GO:0005886">
    <property type="term" value="C:plasma membrane"/>
    <property type="evidence" value="ECO:0007669"/>
    <property type="project" value="TreeGrafter"/>
</dbReference>
<name>A0AAV5GD12_9BASI</name>
<organism evidence="8 9">
    <name type="scientific">Rhodotorula paludigena</name>
    <dbReference type="NCBI Taxonomy" id="86838"/>
    <lineage>
        <taxon>Eukaryota</taxon>
        <taxon>Fungi</taxon>
        <taxon>Dikarya</taxon>
        <taxon>Basidiomycota</taxon>
        <taxon>Pucciniomycotina</taxon>
        <taxon>Microbotryomycetes</taxon>
        <taxon>Sporidiobolales</taxon>
        <taxon>Sporidiobolaceae</taxon>
        <taxon>Rhodotorula</taxon>
    </lineage>
</organism>
<feature type="transmembrane region" description="Helical" evidence="6">
    <location>
        <begin position="283"/>
        <end position="303"/>
    </location>
</feature>
<dbReference type="AlphaFoldDB" id="A0AAV5GD12"/>
<comment type="caution">
    <text evidence="8">The sequence shown here is derived from an EMBL/GenBank/DDBJ whole genome shotgun (WGS) entry which is preliminary data.</text>
</comment>
<evidence type="ECO:0000256" key="6">
    <source>
        <dbReference type="SAM" id="Phobius"/>
    </source>
</evidence>
<feature type="transmembrane region" description="Helical" evidence="6">
    <location>
        <begin position="242"/>
        <end position="262"/>
    </location>
</feature>
<protein>
    <recommendedName>
        <fullName evidence="7">Major facilitator superfamily (MFS) profile domain-containing protein</fullName>
    </recommendedName>
</protein>
<feature type="transmembrane region" description="Helical" evidence="6">
    <location>
        <begin position="60"/>
        <end position="80"/>
    </location>
</feature>
<dbReference type="InterPro" id="IPR020846">
    <property type="entry name" value="MFS_dom"/>
</dbReference>
<feature type="region of interest" description="Disordered" evidence="5">
    <location>
        <begin position="478"/>
        <end position="499"/>
    </location>
</feature>
<evidence type="ECO:0000256" key="2">
    <source>
        <dbReference type="ARBA" id="ARBA00022692"/>
    </source>
</evidence>
<evidence type="ECO:0000256" key="3">
    <source>
        <dbReference type="ARBA" id="ARBA00022989"/>
    </source>
</evidence>
<dbReference type="SUPFAM" id="SSF103473">
    <property type="entry name" value="MFS general substrate transporter"/>
    <property type="match status" value="1"/>
</dbReference>
<feature type="transmembrane region" description="Helical" evidence="6">
    <location>
        <begin position="443"/>
        <end position="462"/>
    </location>
</feature>
<dbReference type="Gene3D" id="1.20.1250.20">
    <property type="entry name" value="MFS general substrate transporter like domains"/>
    <property type="match status" value="1"/>
</dbReference>
<keyword evidence="3 6" id="KW-1133">Transmembrane helix</keyword>
<dbReference type="Proteomes" id="UP001342314">
    <property type="component" value="Unassembled WGS sequence"/>
</dbReference>
<evidence type="ECO:0000256" key="4">
    <source>
        <dbReference type="ARBA" id="ARBA00023136"/>
    </source>
</evidence>
<feature type="transmembrane region" description="Helical" evidence="6">
    <location>
        <begin position="332"/>
        <end position="351"/>
    </location>
</feature>
<evidence type="ECO:0000259" key="7">
    <source>
        <dbReference type="PROSITE" id="PS50850"/>
    </source>
</evidence>
<dbReference type="GO" id="GO:0022857">
    <property type="term" value="F:transmembrane transporter activity"/>
    <property type="evidence" value="ECO:0007669"/>
    <property type="project" value="InterPro"/>
</dbReference>
<dbReference type="InterPro" id="IPR011701">
    <property type="entry name" value="MFS"/>
</dbReference>
<evidence type="ECO:0000313" key="9">
    <source>
        <dbReference type="Proteomes" id="UP001342314"/>
    </source>
</evidence>